<dbReference type="GO" id="GO:0008810">
    <property type="term" value="F:cellulase activity"/>
    <property type="evidence" value="ECO:0007669"/>
    <property type="project" value="InterPro"/>
</dbReference>
<comment type="similarity">
    <text evidence="1 2">Belongs to the glycosyl hydrolase 12 (cellulase H) family.</text>
</comment>
<dbReference type="PANTHER" id="PTHR34002">
    <property type="entry name" value="BLR1656 PROTEIN"/>
    <property type="match status" value="1"/>
</dbReference>
<reference evidence="4 5" key="1">
    <citation type="journal article" date="2021" name="Genome Biol.">
        <title>AFLAP: assembly-free linkage analysis pipeline using k-mers from genome sequencing data.</title>
        <authorList>
            <person name="Fletcher K."/>
            <person name="Zhang L."/>
            <person name="Gil J."/>
            <person name="Han R."/>
            <person name="Cavanaugh K."/>
            <person name="Michelmore R."/>
        </authorList>
    </citation>
    <scope>NUCLEOTIDE SEQUENCE [LARGE SCALE GENOMIC DNA]</scope>
    <source>
        <strain evidence="4 5">SF5</strain>
    </source>
</reference>
<evidence type="ECO:0000313" key="4">
    <source>
        <dbReference type="EMBL" id="TDH66966.1"/>
    </source>
</evidence>
<dbReference type="Proteomes" id="UP000294530">
    <property type="component" value="Unassembled WGS sequence"/>
</dbReference>
<dbReference type="KEGG" id="blac:94349918"/>
<keyword evidence="2" id="KW-0326">Glycosidase</keyword>
<evidence type="ECO:0000256" key="1">
    <source>
        <dbReference type="ARBA" id="ARBA00005519"/>
    </source>
</evidence>
<dbReference type="InterPro" id="IPR013319">
    <property type="entry name" value="GH11/12"/>
</dbReference>
<proteinExistence type="inferred from homology"/>
<gene>
    <name evidence="4" type="ORF">CCR75_006176</name>
</gene>
<evidence type="ECO:0000313" key="5">
    <source>
        <dbReference type="Proteomes" id="UP000294530"/>
    </source>
</evidence>
<keyword evidence="2" id="KW-0624">Polysaccharide degradation</keyword>
<dbReference type="Pfam" id="PF01670">
    <property type="entry name" value="Glyco_hydro_12"/>
    <property type="match status" value="1"/>
</dbReference>
<keyword evidence="3" id="KW-0732">Signal</keyword>
<evidence type="ECO:0000256" key="2">
    <source>
        <dbReference type="RuleBase" id="RU361163"/>
    </source>
</evidence>
<dbReference type="InterPro" id="IPR013320">
    <property type="entry name" value="ConA-like_dom_sf"/>
</dbReference>
<dbReference type="GeneID" id="94349918"/>
<dbReference type="PANTHER" id="PTHR34002:SF9">
    <property type="entry name" value="XYLOGLUCAN-SPECIFIC ENDO-BETA-1,4-GLUCANASE A"/>
    <property type="match status" value="1"/>
</dbReference>
<dbReference type="RefSeq" id="XP_067816465.1">
    <property type="nucleotide sequence ID" value="XM_067964247.1"/>
</dbReference>
<organism evidence="4 5">
    <name type="scientific">Bremia lactucae</name>
    <name type="common">Lettuce downy mildew</name>
    <dbReference type="NCBI Taxonomy" id="4779"/>
    <lineage>
        <taxon>Eukaryota</taxon>
        <taxon>Sar</taxon>
        <taxon>Stramenopiles</taxon>
        <taxon>Oomycota</taxon>
        <taxon>Peronosporomycetes</taxon>
        <taxon>Peronosporales</taxon>
        <taxon>Peronosporaceae</taxon>
        <taxon>Bremia</taxon>
    </lineage>
</organism>
<name>A0A976FI31_BRELC</name>
<dbReference type="InterPro" id="IPR002594">
    <property type="entry name" value="GH12"/>
</dbReference>
<accession>A0A976FI31</accession>
<feature type="chain" id="PRO_5037791629" evidence="3">
    <location>
        <begin position="21"/>
        <end position="250"/>
    </location>
</feature>
<keyword evidence="5" id="KW-1185">Reference proteome</keyword>
<sequence>MKLFGFGAIALAVSASLLHAEETCDNKSFYLGSYLVINDLANIKGSMCISADLKSNSLSWLTKANASPIEYGSPTGYDHAPCYPRVQRNLGYSPLSSVSSLHTSMWYEYTGSANDASLVTLNLLIGSKPALVPALDILKTPSIQIMVILSVHGNESPTWLNTKIVSIEIGIYAFDLFVGEIGGVTIYTYLARSVIVKLDVDVTEFYKKLPKEYIIDDSQCLIALQAGTQINGIVNAELKVLDFSVDLMLK</sequence>
<dbReference type="OrthoDB" id="95118at2759"/>
<dbReference type="GO" id="GO:0000272">
    <property type="term" value="P:polysaccharide catabolic process"/>
    <property type="evidence" value="ECO:0007669"/>
    <property type="project" value="UniProtKB-KW"/>
</dbReference>
<comment type="caution">
    <text evidence="4">The sequence shown here is derived from an EMBL/GenBank/DDBJ whole genome shotgun (WGS) entry which is preliminary data.</text>
</comment>
<keyword evidence="2" id="KW-0378">Hydrolase</keyword>
<dbReference type="Gene3D" id="2.60.120.180">
    <property type="match status" value="1"/>
</dbReference>
<dbReference type="EMBL" id="SHOA02000006">
    <property type="protein sequence ID" value="TDH66966.1"/>
    <property type="molecule type" value="Genomic_DNA"/>
</dbReference>
<dbReference type="AlphaFoldDB" id="A0A976FI31"/>
<evidence type="ECO:0000256" key="3">
    <source>
        <dbReference type="SAM" id="SignalP"/>
    </source>
</evidence>
<dbReference type="SUPFAM" id="SSF49899">
    <property type="entry name" value="Concanavalin A-like lectins/glucanases"/>
    <property type="match status" value="1"/>
</dbReference>
<feature type="signal peptide" evidence="3">
    <location>
        <begin position="1"/>
        <end position="20"/>
    </location>
</feature>
<keyword evidence="2" id="KW-0119">Carbohydrate metabolism</keyword>
<protein>
    <submittedName>
        <fullName evidence="4">Uncharacterized protein</fullName>
    </submittedName>
</protein>